<dbReference type="PANTHER" id="PTHR12214:SF0">
    <property type="entry name" value="LD29489P"/>
    <property type="match status" value="1"/>
</dbReference>
<organism evidence="5 6">
    <name type="scientific">Lactarius akahatsu</name>
    <dbReference type="NCBI Taxonomy" id="416441"/>
    <lineage>
        <taxon>Eukaryota</taxon>
        <taxon>Fungi</taxon>
        <taxon>Dikarya</taxon>
        <taxon>Basidiomycota</taxon>
        <taxon>Agaricomycotina</taxon>
        <taxon>Agaricomycetes</taxon>
        <taxon>Russulales</taxon>
        <taxon>Russulaceae</taxon>
        <taxon>Lactarius</taxon>
    </lineage>
</organism>
<feature type="region of interest" description="Disordered" evidence="4">
    <location>
        <begin position="90"/>
        <end position="113"/>
    </location>
</feature>
<proteinExistence type="predicted"/>
<dbReference type="EMBL" id="JAKELL010000005">
    <property type="protein sequence ID" value="KAH8998609.1"/>
    <property type="molecule type" value="Genomic_DNA"/>
</dbReference>
<dbReference type="GO" id="GO:0071008">
    <property type="term" value="C:U2-type post-mRNA release spliceosomal complex"/>
    <property type="evidence" value="ECO:0007669"/>
    <property type="project" value="InterPro"/>
</dbReference>
<evidence type="ECO:0000256" key="2">
    <source>
        <dbReference type="ARBA" id="ARBA00023242"/>
    </source>
</evidence>
<dbReference type="PANTHER" id="PTHR12214">
    <property type="entry name" value="GC-RICH SEQUENCE DNA-BINDING FACTOR"/>
    <property type="match status" value="1"/>
</dbReference>
<feature type="compositionally biased region" description="Basic residues" evidence="4">
    <location>
        <begin position="464"/>
        <end position="474"/>
    </location>
</feature>
<dbReference type="InterPro" id="IPR028211">
    <property type="entry name" value="Ntr2"/>
</dbReference>
<comment type="subcellular location">
    <subcellularLocation>
        <location evidence="1">Nucleus</location>
    </subcellularLocation>
</comment>
<evidence type="ECO:0000256" key="1">
    <source>
        <dbReference type="ARBA" id="ARBA00004123"/>
    </source>
</evidence>
<accession>A0AAD4LQK5</accession>
<keyword evidence="6" id="KW-1185">Reference proteome</keyword>
<keyword evidence="2" id="KW-0539">Nucleus</keyword>
<dbReference type="InterPro" id="IPR012890">
    <property type="entry name" value="GCFC2-like"/>
</dbReference>
<dbReference type="AlphaFoldDB" id="A0AAD4LQK5"/>
<dbReference type="Proteomes" id="UP001201163">
    <property type="component" value="Unassembled WGS sequence"/>
</dbReference>
<feature type="coiled-coil region" evidence="3">
    <location>
        <begin position="247"/>
        <end position="281"/>
    </location>
</feature>
<keyword evidence="3" id="KW-0175">Coiled coil</keyword>
<feature type="compositionally biased region" description="Basic residues" evidence="4">
    <location>
        <begin position="46"/>
        <end position="56"/>
    </location>
</feature>
<reference evidence="5" key="1">
    <citation type="submission" date="2022-01" db="EMBL/GenBank/DDBJ databases">
        <title>Comparative genomics reveals a dynamic genome evolution in the ectomycorrhizal milk-cap (Lactarius) mushrooms.</title>
        <authorList>
            <consortium name="DOE Joint Genome Institute"/>
            <person name="Lebreton A."/>
            <person name="Tang N."/>
            <person name="Kuo A."/>
            <person name="LaButti K."/>
            <person name="Drula E."/>
            <person name="Barry K."/>
            <person name="Clum A."/>
            <person name="Lipzen A."/>
            <person name="Mousain D."/>
            <person name="Ng V."/>
            <person name="Wang R."/>
            <person name="Wang X."/>
            <person name="Dai Y."/>
            <person name="Henrissat B."/>
            <person name="Grigoriev I.V."/>
            <person name="Guerin-Laguette A."/>
            <person name="Yu F."/>
            <person name="Martin F.M."/>
        </authorList>
    </citation>
    <scope>NUCLEOTIDE SEQUENCE</scope>
    <source>
        <strain evidence="5">QP</strain>
    </source>
</reference>
<feature type="region of interest" description="Disordered" evidence="4">
    <location>
        <begin position="1"/>
        <end position="61"/>
    </location>
</feature>
<feature type="region of interest" description="Disordered" evidence="4">
    <location>
        <begin position="456"/>
        <end position="486"/>
    </location>
</feature>
<evidence type="ECO:0000256" key="4">
    <source>
        <dbReference type="SAM" id="MobiDB-lite"/>
    </source>
</evidence>
<gene>
    <name evidence="5" type="ORF">EDB92DRAFT_1941413</name>
</gene>
<evidence type="ECO:0000256" key="3">
    <source>
        <dbReference type="SAM" id="Coils"/>
    </source>
</evidence>
<protein>
    <submittedName>
        <fullName evidence="5">GCFC-domain-containing protein</fullName>
    </submittedName>
</protein>
<sequence length="779" mass="87684">MSDTPVIFKRTKAKANQRAREETQQDEQGQQVQVIEPSPSAVASKIRNKAKQRAKTKTSLSFGAEEEEAIDQGFKIKKSNLSQRLTLRQLPTSSGTLPSNVDQASLSHPTTSRPMYDEAHLNELKASTPSFRPSISTGGDHDFDTPIISTPGDLGTESLADPEAGGVAIPSQSFVLAAKEKRERLRASSPASPHTDDYISLSLTKRNDEYLGPHPESRLMREDDDLGEGDDDFAEYTSAKTRIALGKKAKKAEANKVREEMQDLIADAEDIDEETQEWEQAQIKRSGLRPDDNFSTPVATSVYKATPIPPPTEVPGLESSVTRISQTLVSMTASHAQNTASVSAASVEYDQLDGRETELREIIAMTEEKRRWFADFRDWLENVATFLDEKFPQLEQLEDEHISILKERRDMIRSRRRAENEDDLSLFLRSPLPVAELEDLDEMGRDIPRSRLKVTRDDRQSARAARRVTRRKNGCRGQDEEGYSTDATLPLSDATDYLAALELLSRKRDDILSDVKVNEFKDPSLGIGIKFAEWRERFEDSYQGAWGGLGLVGAWEFWSRLEMLGWNPFEDSRTLDSYRWHDSLYKYSRPNQSNEDEEEPQLGPDGDLVSAIVSTTVLPRLSKLVEGGAFDPYSSKNIRRLLHSIEEIEVSVEKNHHKFQILFNTVLIVFQDAVNDLTSLQEPFLATDSAPFHPGAIAARSRLLAHQEKLMSNILRWRKYSNSLGIDEVARNLLVNCILPIAKTGWEVGGQEYVHRISRQLPNELTTLETKAELGILES</sequence>
<dbReference type="GO" id="GO:0003677">
    <property type="term" value="F:DNA binding"/>
    <property type="evidence" value="ECO:0007669"/>
    <property type="project" value="InterPro"/>
</dbReference>
<comment type="caution">
    <text evidence="5">The sequence shown here is derived from an EMBL/GenBank/DDBJ whole genome shotgun (WGS) entry which is preliminary data.</text>
</comment>
<dbReference type="GO" id="GO:0000390">
    <property type="term" value="P:spliceosomal complex disassembly"/>
    <property type="evidence" value="ECO:0007669"/>
    <property type="project" value="InterPro"/>
</dbReference>
<name>A0AAD4LQK5_9AGAM</name>
<evidence type="ECO:0000313" key="5">
    <source>
        <dbReference type="EMBL" id="KAH8998609.1"/>
    </source>
</evidence>
<evidence type="ECO:0000313" key="6">
    <source>
        <dbReference type="Proteomes" id="UP001201163"/>
    </source>
</evidence>
<feature type="compositionally biased region" description="Low complexity" evidence="4">
    <location>
        <begin position="26"/>
        <end position="36"/>
    </location>
</feature>
<dbReference type="Pfam" id="PF15458">
    <property type="entry name" value="NTR2"/>
    <property type="match status" value="1"/>
</dbReference>